<name>A0A926VEW1_9CYAN</name>
<evidence type="ECO:0000256" key="4">
    <source>
        <dbReference type="ARBA" id="ARBA00035699"/>
    </source>
</evidence>
<dbReference type="Proteomes" id="UP000641646">
    <property type="component" value="Unassembled WGS sequence"/>
</dbReference>
<comment type="caution">
    <text evidence="6">The sequence shown here is derived from an EMBL/GenBank/DDBJ whole genome shotgun (WGS) entry which is preliminary data.</text>
</comment>
<evidence type="ECO:0000256" key="1">
    <source>
        <dbReference type="ARBA" id="ARBA00022987"/>
    </source>
</evidence>
<dbReference type="Pfam" id="PF01304">
    <property type="entry name" value="Gas_vesicle_C"/>
    <property type="match status" value="3"/>
</dbReference>
<keyword evidence="7" id="KW-1185">Reference proteome</keyword>
<dbReference type="InterPro" id="IPR018185">
    <property type="entry name" value="Gas_vesicle_C_repeat"/>
</dbReference>
<evidence type="ECO:0000313" key="7">
    <source>
        <dbReference type="Proteomes" id="UP000641646"/>
    </source>
</evidence>
<evidence type="ECO:0000256" key="2">
    <source>
        <dbReference type="ARBA" id="ARBA00035108"/>
    </source>
</evidence>
<reference evidence="6" key="2">
    <citation type="submission" date="2020-08" db="EMBL/GenBank/DDBJ databases">
        <authorList>
            <person name="Chen M."/>
            <person name="Teng W."/>
            <person name="Zhao L."/>
            <person name="Hu C."/>
            <person name="Zhou Y."/>
            <person name="Han B."/>
            <person name="Song L."/>
            <person name="Shu W."/>
        </authorList>
    </citation>
    <scope>NUCLEOTIDE SEQUENCE</scope>
    <source>
        <strain evidence="6">FACHB-1375</strain>
    </source>
</reference>
<sequence>MTALMEKIRQEHRSIAEEVAQLFKETQTFLSDTTTQRHAQAKKQAEELFQFHQNLQQENRDFLTATHQKRMDEAQKQAANLDKFHQELQQNSRDFLTATHQQRMTQAKEQNQQLRQFRRDLFISIFGIPTTSAKQVKISPKQPKN</sequence>
<dbReference type="InterPro" id="IPR002003">
    <property type="entry name" value="Gas-vesicle_GvpC"/>
</dbReference>
<dbReference type="GO" id="GO:0031411">
    <property type="term" value="C:gas vesicle"/>
    <property type="evidence" value="ECO:0007669"/>
    <property type="project" value="UniProtKB-SubCell"/>
</dbReference>
<proteinExistence type="inferred from homology"/>
<comment type="similarity">
    <text evidence="3">Belongs to the gas vesicle GvpC family.</text>
</comment>
<dbReference type="AlphaFoldDB" id="A0A926VEW1"/>
<evidence type="ECO:0000256" key="5">
    <source>
        <dbReference type="SAM" id="Coils"/>
    </source>
</evidence>
<dbReference type="RefSeq" id="WP_190463960.1">
    <property type="nucleotide sequence ID" value="NZ_JACJPW010000017.1"/>
</dbReference>
<organism evidence="6 7">
    <name type="scientific">Aerosakkonema funiforme FACHB-1375</name>
    <dbReference type="NCBI Taxonomy" id="2949571"/>
    <lineage>
        <taxon>Bacteria</taxon>
        <taxon>Bacillati</taxon>
        <taxon>Cyanobacteriota</taxon>
        <taxon>Cyanophyceae</taxon>
        <taxon>Oscillatoriophycideae</taxon>
        <taxon>Aerosakkonematales</taxon>
        <taxon>Aerosakkonemataceae</taxon>
        <taxon>Aerosakkonema</taxon>
    </lineage>
</organism>
<comment type="subcellular location">
    <subcellularLocation>
        <location evidence="2">Gas vesicle</location>
    </subcellularLocation>
</comment>
<protein>
    <recommendedName>
        <fullName evidence="4">Gas vesicle protein C</fullName>
    </recommendedName>
</protein>
<dbReference type="EMBL" id="JACJPW010000017">
    <property type="protein sequence ID" value="MBD2181199.1"/>
    <property type="molecule type" value="Genomic_DNA"/>
</dbReference>
<accession>A0A926VEW1</accession>
<dbReference type="GO" id="GO:0031412">
    <property type="term" value="P:gas vesicle organization"/>
    <property type="evidence" value="ECO:0007669"/>
    <property type="project" value="InterPro"/>
</dbReference>
<gene>
    <name evidence="6" type="primary">gvpC</name>
    <name evidence="6" type="ORF">H6G03_08800</name>
</gene>
<dbReference type="PROSITE" id="PS00235">
    <property type="entry name" value="GAS_VESICLE_C"/>
    <property type="match status" value="2"/>
</dbReference>
<dbReference type="NCBIfam" id="TIGR02641">
    <property type="entry name" value="gvpC_cyan_rpt"/>
    <property type="match status" value="3"/>
</dbReference>
<keyword evidence="5" id="KW-0175">Coiled coil</keyword>
<evidence type="ECO:0000256" key="3">
    <source>
        <dbReference type="ARBA" id="ARBA00035635"/>
    </source>
</evidence>
<keyword evidence="1" id="KW-0304">Gas vesicle</keyword>
<evidence type="ECO:0000313" key="6">
    <source>
        <dbReference type="EMBL" id="MBD2181199.1"/>
    </source>
</evidence>
<reference evidence="6" key="1">
    <citation type="journal article" date="2015" name="ISME J.">
        <title>Draft Genome Sequence of Streptomyces incarnatus NRRL8089, which Produces the Nucleoside Antibiotic Sinefungin.</title>
        <authorList>
            <person name="Oshima K."/>
            <person name="Hattori M."/>
            <person name="Shimizu H."/>
            <person name="Fukuda K."/>
            <person name="Nemoto M."/>
            <person name="Inagaki K."/>
            <person name="Tamura T."/>
        </authorList>
    </citation>
    <scope>NUCLEOTIDE SEQUENCE</scope>
    <source>
        <strain evidence="6">FACHB-1375</strain>
    </source>
</reference>
<feature type="coiled-coil region" evidence="5">
    <location>
        <begin position="5"/>
        <end position="91"/>
    </location>
</feature>